<proteinExistence type="predicted"/>
<accession>A0A8T0AIY7</accession>
<feature type="region of interest" description="Disordered" evidence="1">
    <location>
        <begin position="374"/>
        <end position="400"/>
    </location>
</feature>
<feature type="compositionally biased region" description="Basic and acidic residues" evidence="1">
    <location>
        <begin position="447"/>
        <end position="474"/>
    </location>
</feature>
<sequence length="577" mass="65208">MAGLNRSFFSHVFTGLLTTAIMAEFLLAVPLTQLSTEHGTEKINAEPSSFKRLIRNRRNISWYKQHSDFWNWYKFFTDSGNQQGVAELDRMYLAYLQNKNRAENQRSYKLYLQHLSEIYKSCADSEDPNCLASYLSRSKAKPEPQTPAPVRSCDPFRDPQCLQALGYSAYPYVASAKSAAPAPAPAPVKTPAYIRTPAVKDTSYGQYYYAPVAQSFLSPEQKAELLRICGADDVECLQYHFRGAYGYKPAGVPAPSYAHLGSSSQKVPKAPASLYRRYPNCDPRVDPNCAYAGVSAAQKSDTPAERFCNPLYDENCNPLTGIRYAGAATQSEDPKDDPASVAGTPQELQNSHYDPYSMFQDAAAASSAMRRLPSGSRQIPQHHLPPTMEENSQSFGPPGKTKEGYDCFIGYDEQCYPIGTQNVLNAVPQRQVPHSMETYEPHLNADGSRKGVIEPDPHCDPEYDSNCRLRRYEPEAEEPEMDVSHKNDREHQDHREEAAHPEDQREEVYPEQQPDMNNQGYDQQQYDRYMSGQEDPYASYDQPNQGSINFQDILKAYASRFPNQEHHRAYTGDYKKK</sequence>
<keyword evidence="3" id="KW-1185">Reference proteome</keyword>
<dbReference type="OrthoDB" id="8682554at2759"/>
<reference evidence="2" key="1">
    <citation type="submission" date="2020-08" db="EMBL/GenBank/DDBJ databases">
        <title>Chromosome-level assembly of Southern catfish (Silurus meridionalis) provides insights into visual adaptation to the nocturnal and benthic lifestyles.</title>
        <authorList>
            <person name="Zhang Y."/>
            <person name="Wang D."/>
            <person name="Peng Z."/>
        </authorList>
    </citation>
    <scope>NUCLEOTIDE SEQUENCE</scope>
    <source>
        <strain evidence="2">SWU-2019-XX</strain>
        <tissue evidence="2">Muscle</tissue>
    </source>
</reference>
<evidence type="ECO:0008006" key="4">
    <source>
        <dbReference type="Google" id="ProtNLM"/>
    </source>
</evidence>
<gene>
    <name evidence="2" type="ORF">HF521_010538</name>
</gene>
<dbReference type="AlphaFoldDB" id="A0A8T0AIY7"/>
<dbReference type="Proteomes" id="UP000606274">
    <property type="component" value="Unassembled WGS sequence"/>
</dbReference>
<evidence type="ECO:0000313" key="2">
    <source>
        <dbReference type="EMBL" id="KAF7691571.1"/>
    </source>
</evidence>
<dbReference type="EMBL" id="JABFDY010000021">
    <property type="protein sequence ID" value="KAF7691571.1"/>
    <property type="molecule type" value="Genomic_DNA"/>
</dbReference>
<name>A0A8T0AIY7_SILME</name>
<feature type="region of interest" description="Disordered" evidence="1">
    <location>
        <begin position="440"/>
        <end position="546"/>
    </location>
</feature>
<feature type="region of interest" description="Disordered" evidence="1">
    <location>
        <begin position="329"/>
        <end position="351"/>
    </location>
</feature>
<evidence type="ECO:0000313" key="3">
    <source>
        <dbReference type="Proteomes" id="UP000606274"/>
    </source>
</evidence>
<feature type="compositionally biased region" description="Polar residues" evidence="1">
    <location>
        <begin position="514"/>
        <end position="526"/>
    </location>
</feature>
<comment type="caution">
    <text evidence="2">The sequence shown here is derived from an EMBL/GenBank/DDBJ whole genome shotgun (WGS) entry which is preliminary data.</text>
</comment>
<feature type="compositionally biased region" description="Basic and acidic residues" evidence="1">
    <location>
        <begin position="482"/>
        <end position="508"/>
    </location>
</feature>
<organism evidence="2 3">
    <name type="scientific">Silurus meridionalis</name>
    <name type="common">Southern catfish</name>
    <name type="synonym">Silurus soldatovi meridionalis</name>
    <dbReference type="NCBI Taxonomy" id="175797"/>
    <lineage>
        <taxon>Eukaryota</taxon>
        <taxon>Metazoa</taxon>
        <taxon>Chordata</taxon>
        <taxon>Craniata</taxon>
        <taxon>Vertebrata</taxon>
        <taxon>Euteleostomi</taxon>
        <taxon>Actinopterygii</taxon>
        <taxon>Neopterygii</taxon>
        <taxon>Teleostei</taxon>
        <taxon>Ostariophysi</taxon>
        <taxon>Siluriformes</taxon>
        <taxon>Siluridae</taxon>
        <taxon>Silurus</taxon>
    </lineage>
</organism>
<evidence type="ECO:0000256" key="1">
    <source>
        <dbReference type="SAM" id="MobiDB-lite"/>
    </source>
</evidence>
<protein>
    <recommendedName>
        <fullName evidence="4">Actinodin1</fullName>
    </recommendedName>
</protein>